<gene>
    <name evidence="1" type="ORF">AF585_23460</name>
</gene>
<proteinExistence type="predicted"/>
<comment type="caution">
    <text evidence="1">The sequence shown here is derived from an EMBL/GenBank/DDBJ whole genome shotgun (WGS) entry which is preliminary data.</text>
</comment>
<dbReference type="AlphaFoldDB" id="A0A5V9ZDR1"/>
<name>A0A5V9ZDR1_SALHA</name>
<evidence type="ECO:0000313" key="1">
    <source>
        <dbReference type="EMBL" id="EBV8262151.1"/>
    </source>
</evidence>
<reference evidence="1" key="1">
    <citation type="submission" date="2018-07" db="EMBL/GenBank/DDBJ databases">
        <authorList>
            <consortium name="GenomeTrakr network: Whole genome sequencing for foodborne pathogen traceback"/>
        </authorList>
    </citation>
    <scope>NUCLEOTIDE SEQUENCE</scope>
    <source>
        <strain evidence="1">VA-WGS-00480</strain>
    </source>
</reference>
<protein>
    <submittedName>
        <fullName evidence="1">Uncharacterized protein</fullName>
    </submittedName>
</protein>
<organism evidence="1">
    <name type="scientific">Salmonella hadar</name>
    <dbReference type="NCBI Taxonomy" id="149385"/>
    <lineage>
        <taxon>Bacteria</taxon>
        <taxon>Pseudomonadati</taxon>
        <taxon>Pseudomonadota</taxon>
        <taxon>Gammaproteobacteria</taxon>
        <taxon>Enterobacterales</taxon>
        <taxon>Enterobacteriaceae</taxon>
        <taxon>Salmonella</taxon>
    </lineage>
</organism>
<accession>A0A5V9ZDR1</accession>
<dbReference type="EMBL" id="AAHGLY010000072">
    <property type="protein sequence ID" value="EBV8262151.1"/>
    <property type="molecule type" value="Genomic_DNA"/>
</dbReference>
<dbReference type="RefSeq" id="WP_000874179.1">
    <property type="nucleotide sequence ID" value="NZ_LHLD01000003.1"/>
</dbReference>
<sequence>MAFISLSNLAAKTGRIIQSQCVTATQTKKSTGAVELGFRLSKSAMDETGITIGDRVDILYDKEENQWMIKKISEGGFGVSGQKNKHGGYSSCAVRLTLRPGFPRLSEDEEDNKKLLSDDSFTQLSEGVIVFRLDDE</sequence>